<protein>
    <submittedName>
        <fullName evidence="1">Uncharacterized protein</fullName>
    </submittedName>
</protein>
<sequence length="76" mass="8451">MALTSRWAKIEPIALSIELGLCQNEPKLCHILKAAHLTGSYELKEPARPQFQLDPGPLEKQPIDMSQLRVSSLVLS</sequence>
<dbReference type="EMBL" id="JAYMYQ010000006">
    <property type="protein sequence ID" value="KAK7323393.1"/>
    <property type="molecule type" value="Genomic_DNA"/>
</dbReference>
<evidence type="ECO:0000313" key="1">
    <source>
        <dbReference type="EMBL" id="KAK7323393.1"/>
    </source>
</evidence>
<reference evidence="1 2" key="1">
    <citation type="submission" date="2024-01" db="EMBL/GenBank/DDBJ databases">
        <title>The genomes of 5 underutilized Papilionoideae crops provide insights into root nodulation and disease resistanc.</title>
        <authorList>
            <person name="Jiang F."/>
        </authorList>
    </citation>
    <scope>NUCLEOTIDE SEQUENCE [LARGE SCALE GENOMIC DNA]</scope>
    <source>
        <strain evidence="1">LVBAO_FW01</strain>
        <tissue evidence="1">Leaves</tissue>
    </source>
</reference>
<organism evidence="1 2">
    <name type="scientific">Canavalia gladiata</name>
    <name type="common">Sword bean</name>
    <name type="synonym">Dolichos gladiatus</name>
    <dbReference type="NCBI Taxonomy" id="3824"/>
    <lineage>
        <taxon>Eukaryota</taxon>
        <taxon>Viridiplantae</taxon>
        <taxon>Streptophyta</taxon>
        <taxon>Embryophyta</taxon>
        <taxon>Tracheophyta</taxon>
        <taxon>Spermatophyta</taxon>
        <taxon>Magnoliopsida</taxon>
        <taxon>eudicotyledons</taxon>
        <taxon>Gunneridae</taxon>
        <taxon>Pentapetalae</taxon>
        <taxon>rosids</taxon>
        <taxon>fabids</taxon>
        <taxon>Fabales</taxon>
        <taxon>Fabaceae</taxon>
        <taxon>Papilionoideae</taxon>
        <taxon>50 kb inversion clade</taxon>
        <taxon>NPAAA clade</taxon>
        <taxon>indigoferoid/millettioid clade</taxon>
        <taxon>Phaseoleae</taxon>
        <taxon>Canavalia</taxon>
    </lineage>
</organism>
<gene>
    <name evidence="1" type="ORF">VNO77_26865</name>
</gene>
<dbReference type="AlphaFoldDB" id="A0AAN9KXU1"/>
<evidence type="ECO:0000313" key="2">
    <source>
        <dbReference type="Proteomes" id="UP001367508"/>
    </source>
</evidence>
<comment type="caution">
    <text evidence="1">The sequence shown here is derived from an EMBL/GenBank/DDBJ whole genome shotgun (WGS) entry which is preliminary data.</text>
</comment>
<accession>A0AAN9KXU1</accession>
<keyword evidence="2" id="KW-1185">Reference proteome</keyword>
<proteinExistence type="predicted"/>
<name>A0AAN9KXU1_CANGL</name>
<dbReference type="Proteomes" id="UP001367508">
    <property type="component" value="Unassembled WGS sequence"/>
</dbReference>